<keyword evidence="2" id="KW-1185">Reference proteome</keyword>
<dbReference type="AlphaFoldDB" id="A0A848LI68"/>
<name>A0A848LI68_9BACT</name>
<sequence>TRPAPFNQPESIPPACQPLAKADPQAAKRTLVMTSKTSDVLSDVRQAFTHAPLIDLNGELVWYEVKVNEPYFDFVVNNGYYDSRKQPKTGVDFPQGANDAKGLGAIRVKAAWKVLGDAKSRFPDDPKRFYAVDALVFDKSTGKCTKRQMGLVGLHIVQKTQTFPRYVWATFEHVDNAPSQEEVSNGSAAKKKWSFYNPASNAVPNQQPKEGQWTTPVQVVRVVPIAGNPAAANARFQPMLAALRADNVWRNYQLVAAQWGGTNMSDPPTQPKFLANTTMETYLQEPVDAPNSPHGCINCHNTYATTTDGDFQLTKAWPHAKQRAKAIVQQSMRLLEAKR</sequence>
<reference evidence="1 2" key="1">
    <citation type="submission" date="2020-04" db="EMBL/GenBank/DDBJ databases">
        <title>Draft genome of Pyxidicoccus fallax type strain.</title>
        <authorList>
            <person name="Whitworth D.E."/>
        </authorList>
    </citation>
    <scope>NUCLEOTIDE SEQUENCE [LARGE SCALE GENOMIC DNA]</scope>
    <source>
        <strain evidence="1 2">DSM 14698</strain>
    </source>
</reference>
<evidence type="ECO:0000313" key="2">
    <source>
        <dbReference type="Proteomes" id="UP000518300"/>
    </source>
</evidence>
<organism evidence="1 2">
    <name type="scientific">Pyxidicoccus fallax</name>
    <dbReference type="NCBI Taxonomy" id="394095"/>
    <lineage>
        <taxon>Bacteria</taxon>
        <taxon>Pseudomonadati</taxon>
        <taxon>Myxococcota</taxon>
        <taxon>Myxococcia</taxon>
        <taxon>Myxococcales</taxon>
        <taxon>Cystobacterineae</taxon>
        <taxon>Myxococcaceae</taxon>
        <taxon>Pyxidicoccus</taxon>
    </lineage>
</organism>
<gene>
    <name evidence="1" type="ORF">HG543_21455</name>
</gene>
<dbReference type="EMBL" id="JABBJJ010000097">
    <property type="protein sequence ID" value="NMO17408.1"/>
    <property type="molecule type" value="Genomic_DNA"/>
</dbReference>
<feature type="non-terminal residue" evidence="1">
    <location>
        <position position="1"/>
    </location>
</feature>
<evidence type="ECO:0000313" key="1">
    <source>
        <dbReference type="EMBL" id="NMO17408.1"/>
    </source>
</evidence>
<protein>
    <submittedName>
        <fullName evidence="1">Uncharacterized protein</fullName>
    </submittedName>
</protein>
<accession>A0A848LI68</accession>
<comment type="caution">
    <text evidence="1">The sequence shown here is derived from an EMBL/GenBank/DDBJ whole genome shotgun (WGS) entry which is preliminary data.</text>
</comment>
<dbReference type="Proteomes" id="UP000518300">
    <property type="component" value="Unassembled WGS sequence"/>
</dbReference>
<proteinExistence type="predicted"/>